<dbReference type="CDD" id="cd19166">
    <property type="entry name" value="HemeO-bac"/>
    <property type="match status" value="1"/>
</dbReference>
<keyword evidence="2" id="KW-1185">Reference proteome</keyword>
<gene>
    <name evidence="1" type="ORF">ASILVAE211_15625</name>
</gene>
<organism evidence="1 2">
    <name type="scientific">Acidisoma silvae</name>
    <dbReference type="NCBI Taxonomy" id="2802396"/>
    <lineage>
        <taxon>Bacteria</taxon>
        <taxon>Pseudomonadati</taxon>
        <taxon>Pseudomonadota</taxon>
        <taxon>Alphaproteobacteria</taxon>
        <taxon>Acetobacterales</taxon>
        <taxon>Acidocellaceae</taxon>
        <taxon>Acidisoma</taxon>
    </lineage>
</organism>
<proteinExistence type="predicted"/>
<dbReference type="InterPro" id="IPR016084">
    <property type="entry name" value="Haem_Oase-like_multi-hlx"/>
</dbReference>
<dbReference type="Gene3D" id="1.20.910.10">
    <property type="entry name" value="Heme oxygenase-like"/>
    <property type="match status" value="1"/>
</dbReference>
<evidence type="ECO:0000313" key="1">
    <source>
        <dbReference type="EMBL" id="MCB8876622.1"/>
    </source>
</evidence>
<dbReference type="AlphaFoldDB" id="A0A963YT73"/>
<dbReference type="RefSeq" id="WP_227322283.1">
    <property type="nucleotide sequence ID" value="NZ_JAESVB010000007.1"/>
</dbReference>
<reference evidence="1" key="2">
    <citation type="submission" date="2021-01" db="EMBL/GenBank/DDBJ databases">
        <authorList>
            <person name="Mieszkin S."/>
            <person name="Pouder E."/>
            <person name="Alain K."/>
        </authorList>
    </citation>
    <scope>NUCLEOTIDE SEQUENCE</scope>
    <source>
        <strain evidence="1">HW T2.11</strain>
    </source>
</reference>
<evidence type="ECO:0000313" key="2">
    <source>
        <dbReference type="Proteomes" id="UP000708298"/>
    </source>
</evidence>
<reference evidence="1" key="1">
    <citation type="journal article" date="2021" name="Microorganisms">
        <title>Acidisoma silvae sp. nov. and Acidisomacellulosilytica sp. nov., Two Acidophilic Bacteria Isolated from Decaying Wood, Hydrolyzing Cellulose and Producing Poly-3-hydroxybutyrate.</title>
        <authorList>
            <person name="Mieszkin S."/>
            <person name="Pouder E."/>
            <person name="Uroz S."/>
            <person name="Simon-Colin C."/>
            <person name="Alain K."/>
        </authorList>
    </citation>
    <scope>NUCLEOTIDE SEQUENCE</scope>
    <source>
        <strain evidence="1">HW T2.11</strain>
    </source>
</reference>
<accession>A0A963YT73</accession>
<protein>
    <submittedName>
        <fullName evidence="1">Biliverdin-producing heme oxygenase</fullName>
    </submittedName>
</protein>
<dbReference type="Proteomes" id="UP000708298">
    <property type="component" value="Unassembled WGS sequence"/>
</dbReference>
<name>A0A963YT73_9PROT</name>
<comment type="caution">
    <text evidence="1">The sequence shown here is derived from an EMBL/GenBank/DDBJ whole genome shotgun (WGS) entry which is preliminary data.</text>
</comment>
<dbReference type="EMBL" id="JAESVB010000007">
    <property type="protein sequence ID" value="MCB8876622.1"/>
    <property type="molecule type" value="Genomic_DNA"/>
</dbReference>
<sequence>MTSLVRTRLRDATAPAHAEVDRIFSHFDLTTAAGYGAFLSAHAGALLPVEAWLDSRAPQVIADWPSRRRAAALAVDLAAMGQTAAPTEAFHSPDSPAAVIGVLYVVEGSRLGGKILARRLAPGLPASYLNPPGGGPSWPALLQRLEAILLDETAEAIATAAAVQTFDRFARAGSLAAVGCPA</sequence>
<dbReference type="SUPFAM" id="SSF48613">
    <property type="entry name" value="Heme oxygenase-like"/>
    <property type="match status" value="1"/>
</dbReference>